<comment type="similarity">
    <text evidence="1">Belongs to the sigma-70 factor family. ECF subfamily.</text>
</comment>
<dbReference type="PANTHER" id="PTHR43133:SF63">
    <property type="entry name" value="RNA POLYMERASE SIGMA FACTOR FECI-RELATED"/>
    <property type="match status" value="1"/>
</dbReference>
<evidence type="ECO:0000313" key="7">
    <source>
        <dbReference type="EMBL" id="MFC3230984.1"/>
    </source>
</evidence>
<sequence length="165" mass="18837">MPESPLVQAFRENERDLVQFLVARLKSAFAAQDIAQELYLKVASLDGHEPVRNGRAYLFRMAANLAIDHQRRENRQVELLAEAQAWLADGQEPATPERTLIARAELRRLERALAELPPTTRRIFHLSRFEEKSQREIAAIVGLSPTAVFKHLRNALDHLAKVRDP</sequence>
<dbReference type="InterPro" id="IPR013324">
    <property type="entry name" value="RNA_pol_sigma_r3/r4-like"/>
</dbReference>
<evidence type="ECO:0000256" key="4">
    <source>
        <dbReference type="ARBA" id="ARBA00023163"/>
    </source>
</evidence>
<dbReference type="InterPro" id="IPR013325">
    <property type="entry name" value="RNA_pol_sigma_r2"/>
</dbReference>
<dbReference type="InterPro" id="IPR007627">
    <property type="entry name" value="RNA_pol_sigma70_r2"/>
</dbReference>
<dbReference type="RefSeq" id="WP_379906453.1">
    <property type="nucleotide sequence ID" value="NZ_JBHRTR010000054.1"/>
</dbReference>
<dbReference type="Gene3D" id="1.10.10.10">
    <property type="entry name" value="Winged helix-like DNA-binding domain superfamily/Winged helix DNA-binding domain"/>
    <property type="match status" value="1"/>
</dbReference>
<evidence type="ECO:0000256" key="2">
    <source>
        <dbReference type="ARBA" id="ARBA00023015"/>
    </source>
</evidence>
<dbReference type="NCBIfam" id="TIGR02937">
    <property type="entry name" value="sigma70-ECF"/>
    <property type="match status" value="1"/>
</dbReference>
<evidence type="ECO:0000259" key="6">
    <source>
        <dbReference type="Pfam" id="PF08281"/>
    </source>
</evidence>
<keyword evidence="8" id="KW-1185">Reference proteome</keyword>
<dbReference type="InterPro" id="IPR036388">
    <property type="entry name" value="WH-like_DNA-bd_sf"/>
</dbReference>
<dbReference type="Proteomes" id="UP001595528">
    <property type="component" value="Unassembled WGS sequence"/>
</dbReference>
<protein>
    <submittedName>
        <fullName evidence="7">RNA polymerase sigma factor</fullName>
    </submittedName>
</protein>
<dbReference type="EMBL" id="JBHRTR010000054">
    <property type="protein sequence ID" value="MFC3230984.1"/>
    <property type="molecule type" value="Genomic_DNA"/>
</dbReference>
<gene>
    <name evidence="7" type="ORF">ACFOGJ_27305</name>
</gene>
<dbReference type="Gene3D" id="1.10.1740.10">
    <property type="match status" value="1"/>
</dbReference>
<proteinExistence type="inferred from homology"/>
<dbReference type="PANTHER" id="PTHR43133">
    <property type="entry name" value="RNA POLYMERASE ECF-TYPE SIGMA FACTO"/>
    <property type="match status" value="1"/>
</dbReference>
<evidence type="ECO:0000256" key="1">
    <source>
        <dbReference type="ARBA" id="ARBA00010641"/>
    </source>
</evidence>
<evidence type="ECO:0000259" key="5">
    <source>
        <dbReference type="Pfam" id="PF04542"/>
    </source>
</evidence>
<accession>A0ABV7L8P1</accession>
<organism evidence="7 8">
    <name type="scientific">Marinibaculum pumilum</name>
    <dbReference type="NCBI Taxonomy" id="1766165"/>
    <lineage>
        <taxon>Bacteria</taxon>
        <taxon>Pseudomonadati</taxon>
        <taxon>Pseudomonadota</taxon>
        <taxon>Alphaproteobacteria</taxon>
        <taxon>Rhodospirillales</taxon>
        <taxon>Rhodospirillaceae</taxon>
        <taxon>Marinibaculum</taxon>
    </lineage>
</organism>
<dbReference type="SUPFAM" id="SSF88946">
    <property type="entry name" value="Sigma2 domain of RNA polymerase sigma factors"/>
    <property type="match status" value="1"/>
</dbReference>
<keyword evidence="2" id="KW-0805">Transcription regulation</keyword>
<comment type="caution">
    <text evidence="7">The sequence shown here is derived from an EMBL/GenBank/DDBJ whole genome shotgun (WGS) entry which is preliminary data.</text>
</comment>
<dbReference type="Pfam" id="PF04542">
    <property type="entry name" value="Sigma70_r2"/>
    <property type="match status" value="1"/>
</dbReference>
<feature type="domain" description="RNA polymerase sigma-70 region 2" evidence="5">
    <location>
        <begin position="10"/>
        <end position="75"/>
    </location>
</feature>
<name>A0ABV7L8P1_9PROT</name>
<feature type="domain" description="RNA polymerase sigma factor 70 region 4 type 2" evidence="6">
    <location>
        <begin position="107"/>
        <end position="159"/>
    </location>
</feature>
<dbReference type="Pfam" id="PF08281">
    <property type="entry name" value="Sigma70_r4_2"/>
    <property type="match status" value="1"/>
</dbReference>
<dbReference type="InterPro" id="IPR014284">
    <property type="entry name" value="RNA_pol_sigma-70_dom"/>
</dbReference>
<dbReference type="SUPFAM" id="SSF88659">
    <property type="entry name" value="Sigma3 and sigma4 domains of RNA polymerase sigma factors"/>
    <property type="match status" value="1"/>
</dbReference>
<dbReference type="InterPro" id="IPR013249">
    <property type="entry name" value="RNA_pol_sigma70_r4_t2"/>
</dbReference>
<keyword evidence="3" id="KW-0731">Sigma factor</keyword>
<dbReference type="InterPro" id="IPR039425">
    <property type="entry name" value="RNA_pol_sigma-70-like"/>
</dbReference>
<evidence type="ECO:0000313" key="8">
    <source>
        <dbReference type="Proteomes" id="UP001595528"/>
    </source>
</evidence>
<reference evidence="8" key="1">
    <citation type="journal article" date="2019" name="Int. J. Syst. Evol. Microbiol.">
        <title>The Global Catalogue of Microorganisms (GCM) 10K type strain sequencing project: providing services to taxonomists for standard genome sequencing and annotation.</title>
        <authorList>
            <consortium name="The Broad Institute Genomics Platform"/>
            <consortium name="The Broad Institute Genome Sequencing Center for Infectious Disease"/>
            <person name="Wu L."/>
            <person name="Ma J."/>
        </authorList>
    </citation>
    <scope>NUCLEOTIDE SEQUENCE [LARGE SCALE GENOMIC DNA]</scope>
    <source>
        <strain evidence="8">KCTC 42964</strain>
    </source>
</reference>
<keyword evidence="4" id="KW-0804">Transcription</keyword>
<evidence type="ECO:0000256" key="3">
    <source>
        <dbReference type="ARBA" id="ARBA00023082"/>
    </source>
</evidence>